<dbReference type="GO" id="GO:0043164">
    <property type="term" value="P:Gram-negative-bacterium-type cell wall biogenesis"/>
    <property type="evidence" value="ECO:0007669"/>
    <property type="project" value="TreeGrafter"/>
</dbReference>
<organism evidence="3 4">
    <name type="scientific">Propionispira arboris</name>
    <dbReference type="NCBI Taxonomy" id="84035"/>
    <lineage>
        <taxon>Bacteria</taxon>
        <taxon>Bacillati</taxon>
        <taxon>Bacillota</taxon>
        <taxon>Negativicutes</taxon>
        <taxon>Selenomonadales</taxon>
        <taxon>Selenomonadaceae</taxon>
        <taxon>Propionispira</taxon>
    </lineage>
</organism>
<dbReference type="GO" id="GO:0005886">
    <property type="term" value="C:plasma membrane"/>
    <property type="evidence" value="ECO:0007669"/>
    <property type="project" value="TreeGrafter"/>
</dbReference>
<evidence type="ECO:0000313" key="3">
    <source>
        <dbReference type="EMBL" id="SEJ34555.1"/>
    </source>
</evidence>
<dbReference type="InterPro" id="IPR051599">
    <property type="entry name" value="Cell_Envelope_Assoc"/>
</dbReference>
<evidence type="ECO:0000313" key="4">
    <source>
        <dbReference type="Proteomes" id="UP000199662"/>
    </source>
</evidence>
<dbReference type="AlphaFoldDB" id="A0A1H6YCT1"/>
<dbReference type="InterPro" id="IPR014729">
    <property type="entry name" value="Rossmann-like_a/b/a_fold"/>
</dbReference>
<feature type="transmembrane region" description="Helical" evidence="1">
    <location>
        <begin position="6"/>
        <end position="33"/>
    </location>
</feature>
<dbReference type="PANTHER" id="PTHR30336:SF4">
    <property type="entry name" value="ENVELOPE BIOGENESIS FACTOR ELYC"/>
    <property type="match status" value="1"/>
</dbReference>
<dbReference type="PANTHER" id="PTHR30336">
    <property type="entry name" value="INNER MEMBRANE PROTEIN, PROBABLE PERMEASE"/>
    <property type="match status" value="1"/>
</dbReference>
<dbReference type="EMBL" id="FNZK01000006">
    <property type="protein sequence ID" value="SEJ34555.1"/>
    <property type="molecule type" value="Genomic_DNA"/>
</dbReference>
<keyword evidence="1" id="KW-0472">Membrane</keyword>
<evidence type="ECO:0000259" key="2">
    <source>
        <dbReference type="Pfam" id="PF02698"/>
    </source>
</evidence>
<keyword evidence="4" id="KW-1185">Reference proteome</keyword>
<feature type="transmembrane region" description="Helical" evidence="1">
    <location>
        <begin position="45"/>
        <end position="63"/>
    </location>
</feature>
<feature type="domain" description="DUF218" evidence="2">
    <location>
        <begin position="79"/>
        <end position="245"/>
    </location>
</feature>
<gene>
    <name evidence="3" type="ORF">SAMN05660742_10645</name>
</gene>
<proteinExistence type="predicted"/>
<dbReference type="InterPro" id="IPR003848">
    <property type="entry name" value="DUF218"/>
</dbReference>
<keyword evidence="1" id="KW-1133">Transmembrane helix</keyword>
<reference evidence="3 4" key="1">
    <citation type="submission" date="2016-10" db="EMBL/GenBank/DDBJ databases">
        <authorList>
            <person name="de Groot N.N."/>
        </authorList>
    </citation>
    <scope>NUCLEOTIDE SEQUENCE [LARGE SCALE GENOMIC DNA]</scope>
    <source>
        <strain evidence="3 4">DSM 2179</strain>
    </source>
</reference>
<dbReference type="CDD" id="cd06259">
    <property type="entry name" value="YdcF-like"/>
    <property type="match status" value="1"/>
</dbReference>
<protein>
    <submittedName>
        <fullName evidence="3">Uncharacterized SAM-binding protein YcdF, DUF218 family</fullName>
    </submittedName>
</protein>
<evidence type="ECO:0000256" key="1">
    <source>
        <dbReference type="SAM" id="Phobius"/>
    </source>
</evidence>
<name>A0A1H6YCT1_9FIRM</name>
<sequence>MHVFIYLYKILTFLVLPVGLISVVLFGVCIYAWRRKLNIKYALTFITLFLYLCANPFISHLLLQQLEKEYIPSAAVQGDLIAVLGGGALNGTPDIEADGGSLGGGSMNRLIAAIRLQKRLHIPIVVSGEDPETAKAKEIMLDLGVFPENIIIDDQAHTTVMNAEHIAAICEVAGFKKPIIVTSAYHMPRAVLCFKQAGMMDFETFAVDYQTDFSDSSSYNKDMFVWLPTLGALKNTTTAVREYMGITAMQLQWL</sequence>
<dbReference type="Gene3D" id="3.40.50.620">
    <property type="entry name" value="HUPs"/>
    <property type="match status" value="1"/>
</dbReference>
<dbReference type="STRING" id="84035.SAMN05660742_10645"/>
<accession>A0A1H6YCT1</accession>
<dbReference type="Pfam" id="PF02698">
    <property type="entry name" value="DUF218"/>
    <property type="match status" value="1"/>
</dbReference>
<keyword evidence="1" id="KW-0812">Transmembrane</keyword>
<dbReference type="RefSeq" id="WP_177177513.1">
    <property type="nucleotide sequence ID" value="NZ_FNZK01000006.1"/>
</dbReference>
<dbReference type="GO" id="GO:0000270">
    <property type="term" value="P:peptidoglycan metabolic process"/>
    <property type="evidence" value="ECO:0007669"/>
    <property type="project" value="TreeGrafter"/>
</dbReference>
<dbReference type="Proteomes" id="UP000199662">
    <property type="component" value="Unassembled WGS sequence"/>
</dbReference>